<protein>
    <submittedName>
        <fullName evidence="5">EEF2KMT</fullName>
        <ecNumber evidence="5">2.1.1.-</ecNumber>
    </submittedName>
</protein>
<dbReference type="AlphaFoldDB" id="A0A812CWU5"/>
<sequence>MAASVSGSSLEDKLLEETATQFFEMVPIRRMKWGNYQFEGSEVGPDTQRKVLTATVTSPLCEKYPPSLSYQRSFMKHFVHKLETCDAEICDEVYEAYTDILSQKEEEDDTLCYKTYSLPYSKTVSLQESVHLVAQGTTGLSTWQAAQHLAEWAIENIDVFQNKKILELGSGLGLTGIVICKHCLPAHFCFTDCHPQVLYLLSKNIELNFISNNQNNDTQNSTQKDIQLSPVNSNNHNDEKIMRKIRRQLSLSADNNPSNDMTDIIEICVSPTTPPGSEEEAIHKELINELADFELHSKLWKKDSVTHVATLKKCEKISIAKLDWESFDDNLLSSYCPEVIVAADVVYDTTIIPSLVLVLKTLLSLTLENGQKPVAYIASTVRHEDTRDQFLFTLGVQELHFESMVPPSEYIFHYDRAVPIELLKITAM</sequence>
<evidence type="ECO:0000256" key="1">
    <source>
        <dbReference type="ARBA" id="ARBA00005511"/>
    </source>
</evidence>
<keyword evidence="6" id="KW-1185">Reference proteome</keyword>
<keyword evidence="2 5" id="KW-0808">Transferase</keyword>
<reference evidence="5" key="1">
    <citation type="submission" date="2021-01" db="EMBL/GenBank/DDBJ databases">
        <authorList>
            <person name="Li R."/>
            <person name="Bekaert M."/>
        </authorList>
    </citation>
    <scope>NUCLEOTIDE SEQUENCE</scope>
    <source>
        <strain evidence="5">Farmed</strain>
    </source>
</reference>
<evidence type="ECO:0000256" key="2">
    <source>
        <dbReference type="ARBA" id="ARBA00022679"/>
    </source>
</evidence>
<proteinExistence type="inferred from homology"/>
<dbReference type="InterPro" id="IPR019410">
    <property type="entry name" value="Methyltransf_16"/>
</dbReference>
<dbReference type="GO" id="GO:0032991">
    <property type="term" value="C:protein-containing complex"/>
    <property type="evidence" value="ECO:0007669"/>
    <property type="project" value="TreeGrafter"/>
</dbReference>
<evidence type="ECO:0000313" key="5">
    <source>
        <dbReference type="EMBL" id="CAE1280601.1"/>
    </source>
</evidence>
<dbReference type="InterPro" id="IPR029426">
    <property type="entry name" value="FAM86_N"/>
</dbReference>
<accession>A0A812CWU5</accession>
<gene>
    <name evidence="5" type="ORF">SPHA_42407</name>
</gene>
<comment type="similarity">
    <text evidence="1">Belongs to the class I-like SAM-binding methyltransferase superfamily. EEF2KMT family.</text>
</comment>
<dbReference type="PANTHER" id="PTHR14614">
    <property type="entry name" value="HEPATOCELLULAR CARCINOMA-ASSOCIATED ANTIGEN"/>
    <property type="match status" value="1"/>
</dbReference>
<dbReference type="PANTHER" id="PTHR14614:SF130">
    <property type="entry name" value="PROTEIN-LYSINE N-METHYLTRANSFERASE EEF2KMT"/>
    <property type="match status" value="1"/>
</dbReference>
<dbReference type="InterPro" id="IPR029063">
    <property type="entry name" value="SAM-dependent_MTases_sf"/>
</dbReference>
<dbReference type="Pfam" id="PF14904">
    <property type="entry name" value="FAM86"/>
    <property type="match status" value="1"/>
</dbReference>
<dbReference type="OrthoDB" id="194386at2759"/>
<dbReference type="Gene3D" id="3.40.50.150">
    <property type="entry name" value="Vaccinia Virus protein VP39"/>
    <property type="match status" value="1"/>
</dbReference>
<dbReference type="EC" id="2.1.1.-" evidence="5"/>
<keyword evidence="5" id="KW-0489">Methyltransferase</keyword>
<feature type="compositionally biased region" description="Polar residues" evidence="3">
    <location>
        <begin position="224"/>
        <end position="233"/>
    </location>
</feature>
<evidence type="ECO:0000256" key="3">
    <source>
        <dbReference type="SAM" id="MobiDB-lite"/>
    </source>
</evidence>
<name>A0A812CWU5_ACAPH</name>
<feature type="region of interest" description="Disordered" evidence="3">
    <location>
        <begin position="214"/>
        <end position="233"/>
    </location>
</feature>
<feature type="compositionally biased region" description="Low complexity" evidence="3">
    <location>
        <begin position="214"/>
        <end position="223"/>
    </location>
</feature>
<feature type="domain" description="FAM86 N-terminal" evidence="4">
    <location>
        <begin position="13"/>
        <end position="100"/>
    </location>
</feature>
<organism evidence="5 6">
    <name type="scientific">Acanthosepion pharaonis</name>
    <name type="common">Pharaoh cuttlefish</name>
    <name type="synonym">Sepia pharaonis</name>
    <dbReference type="NCBI Taxonomy" id="158019"/>
    <lineage>
        <taxon>Eukaryota</taxon>
        <taxon>Metazoa</taxon>
        <taxon>Spiralia</taxon>
        <taxon>Lophotrochozoa</taxon>
        <taxon>Mollusca</taxon>
        <taxon>Cephalopoda</taxon>
        <taxon>Coleoidea</taxon>
        <taxon>Decapodiformes</taxon>
        <taxon>Sepiida</taxon>
        <taxon>Sepiina</taxon>
        <taxon>Sepiidae</taxon>
        <taxon>Acanthosepion</taxon>
    </lineage>
</organism>
<evidence type="ECO:0000259" key="4">
    <source>
        <dbReference type="Pfam" id="PF14904"/>
    </source>
</evidence>
<dbReference type="Proteomes" id="UP000597762">
    <property type="component" value="Unassembled WGS sequence"/>
</dbReference>
<comment type="caution">
    <text evidence="5">The sequence shown here is derived from an EMBL/GenBank/DDBJ whole genome shotgun (WGS) entry which is preliminary data.</text>
</comment>
<dbReference type="SUPFAM" id="SSF53335">
    <property type="entry name" value="S-adenosyl-L-methionine-dependent methyltransferases"/>
    <property type="match status" value="1"/>
</dbReference>
<dbReference type="Pfam" id="PF10294">
    <property type="entry name" value="Methyltransf_16"/>
    <property type="match status" value="2"/>
</dbReference>
<dbReference type="EMBL" id="CAHIKZ030002075">
    <property type="protein sequence ID" value="CAE1280601.1"/>
    <property type="molecule type" value="Genomic_DNA"/>
</dbReference>
<dbReference type="GO" id="GO:0032259">
    <property type="term" value="P:methylation"/>
    <property type="evidence" value="ECO:0007669"/>
    <property type="project" value="UniProtKB-KW"/>
</dbReference>
<dbReference type="GO" id="GO:0008168">
    <property type="term" value="F:methyltransferase activity"/>
    <property type="evidence" value="ECO:0007669"/>
    <property type="project" value="UniProtKB-KW"/>
</dbReference>
<evidence type="ECO:0000313" key="6">
    <source>
        <dbReference type="Proteomes" id="UP000597762"/>
    </source>
</evidence>